<keyword evidence="3" id="KW-1185">Reference proteome</keyword>
<gene>
    <name evidence="2" type="ORF">UBAL3_95390015</name>
</gene>
<protein>
    <submittedName>
        <fullName evidence="2">Uncharacterized protein</fullName>
    </submittedName>
</protein>
<dbReference type="EMBL" id="GG693883">
    <property type="protein sequence ID" value="EES51954.1"/>
    <property type="molecule type" value="Genomic_DNA"/>
</dbReference>
<evidence type="ECO:0000313" key="2">
    <source>
        <dbReference type="EMBL" id="EES51954.1"/>
    </source>
</evidence>
<accession>C6HZL9</accession>
<dbReference type="AlphaFoldDB" id="C6HZL9"/>
<dbReference type="Gene3D" id="1.10.1220.10">
    <property type="entry name" value="Met repressor-like"/>
    <property type="match status" value="1"/>
</dbReference>
<feature type="compositionally biased region" description="Low complexity" evidence="1">
    <location>
        <begin position="15"/>
        <end position="28"/>
    </location>
</feature>
<organism evidence="2 3">
    <name type="scientific">Leptospirillum ferrodiazotrophum</name>
    <dbReference type="NCBI Taxonomy" id="412449"/>
    <lineage>
        <taxon>Bacteria</taxon>
        <taxon>Pseudomonadati</taxon>
        <taxon>Nitrospirota</taxon>
        <taxon>Nitrospiria</taxon>
        <taxon>Nitrospirales</taxon>
        <taxon>Nitrospiraceae</taxon>
        <taxon>Leptospirillum</taxon>
    </lineage>
</organism>
<evidence type="ECO:0000313" key="3">
    <source>
        <dbReference type="Proteomes" id="UP000009374"/>
    </source>
</evidence>
<dbReference type="InterPro" id="IPR013321">
    <property type="entry name" value="Arc_rbn_hlx_hlx"/>
</dbReference>
<name>C6HZL9_9BACT</name>
<sequence length="82" mass="9380">MAKTVDLSGDDLTARKTPTKTATRGRGTVPSAELVPMNFKMPPDFVKRFKREALERDMKLNELFEEAFYAYVEKGKKTEHRG</sequence>
<proteinExistence type="predicted"/>
<evidence type="ECO:0000256" key="1">
    <source>
        <dbReference type="SAM" id="MobiDB-lite"/>
    </source>
</evidence>
<dbReference type="GO" id="GO:0006355">
    <property type="term" value="P:regulation of DNA-templated transcription"/>
    <property type="evidence" value="ECO:0007669"/>
    <property type="project" value="InterPro"/>
</dbReference>
<dbReference type="Proteomes" id="UP000009374">
    <property type="component" value="Unassembled WGS sequence"/>
</dbReference>
<feature type="region of interest" description="Disordered" evidence="1">
    <location>
        <begin position="1"/>
        <end position="29"/>
    </location>
</feature>
<reference evidence="2 3" key="1">
    <citation type="journal article" date="2009" name="Appl. Environ. Microbiol.">
        <title>Community genomic and proteomic analyses of chemoautotrophic iron-oxidizing "Leptospirillum rubarum" (Group II) and "Leptospirillum ferrodiazotrophum" (Group III) bacteria in acid mine drainage biofilms.</title>
        <authorList>
            <person name="Goltsman D.S."/>
            <person name="Denef V.J."/>
            <person name="Singer S.W."/>
            <person name="VerBerkmoes N.C."/>
            <person name="Lefsrud M."/>
            <person name="Mueller R.S."/>
            <person name="Dick G.J."/>
            <person name="Sun C.L."/>
            <person name="Wheeler K.E."/>
            <person name="Zemla A."/>
            <person name="Baker B.J."/>
            <person name="Hauser L."/>
            <person name="Land M."/>
            <person name="Shah M.B."/>
            <person name="Thelen M.P."/>
            <person name="Hettich R.L."/>
            <person name="Banfield J.F."/>
        </authorList>
    </citation>
    <scope>NUCLEOTIDE SEQUENCE [LARGE SCALE GENOMIC DNA]</scope>
</reference>